<dbReference type="RefSeq" id="WP_206727697.1">
    <property type="nucleotide sequence ID" value="NZ_CP071090.1"/>
</dbReference>
<protein>
    <submittedName>
        <fullName evidence="1">Uncharacterized protein</fullName>
    </submittedName>
</protein>
<proteinExistence type="predicted"/>
<dbReference type="Proteomes" id="UP000662747">
    <property type="component" value="Chromosome"/>
</dbReference>
<keyword evidence="2" id="KW-1185">Reference proteome</keyword>
<evidence type="ECO:0000313" key="1">
    <source>
        <dbReference type="EMBL" id="QSQ26147.1"/>
    </source>
</evidence>
<name>A0ABX7P6S2_9BACT</name>
<gene>
    <name evidence="1" type="ORF">JY651_14965</name>
</gene>
<evidence type="ECO:0000313" key="2">
    <source>
        <dbReference type="Proteomes" id="UP000662747"/>
    </source>
</evidence>
<reference evidence="1 2" key="1">
    <citation type="submission" date="2021-02" db="EMBL/GenBank/DDBJ databases">
        <title>De Novo genome assembly of isolated myxobacteria.</title>
        <authorList>
            <person name="Stevens D.C."/>
        </authorList>
    </citation>
    <scope>NUCLEOTIDE SEQUENCE [LARGE SCALE GENOMIC DNA]</scope>
    <source>
        <strain evidence="2">SCPEA02</strain>
    </source>
</reference>
<sequence length="79" mass="9158">MPEATKLEKYSYLWDGSSPEWVLVVVGQDKSGQEPRYVIFNLRDRTALLIEDDKLSEEIKRRMIESGVRVVTSLEDGRE</sequence>
<accession>A0ABX7P6S2</accession>
<organism evidence="1 2">
    <name type="scientific">Pyxidicoccus parkwayensis</name>
    <dbReference type="NCBI Taxonomy" id="2813578"/>
    <lineage>
        <taxon>Bacteria</taxon>
        <taxon>Pseudomonadati</taxon>
        <taxon>Myxococcota</taxon>
        <taxon>Myxococcia</taxon>
        <taxon>Myxococcales</taxon>
        <taxon>Cystobacterineae</taxon>
        <taxon>Myxococcaceae</taxon>
        <taxon>Pyxidicoccus</taxon>
    </lineage>
</organism>
<dbReference type="EMBL" id="CP071090">
    <property type="protein sequence ID" value="QSQ26147.1"/>
    <property type="molecule type" value="Genomic_DNA"/>
</dbReference>